<dbReference type="CDD" id="cd00041">
    <property type="entry name" value="CUB"/>
    <property type="match status" value="1"/>
</dbReference>
<keyword evidence="1" id="KW-0677">Repeat</keyword>
<dbReference type="EMBL" id="ADBV01015980">
    <property type="protein sequence ID" value="EJW72528.1"/>
    <property type="molecule type" value="Genomic_DNA"/>
</dbReference>
<evidence type="ECO:0000313" key="6">
    <source>
        <dbReference type="Proteomes" id="UP000004810"/>
    </source>
</evidence>
<protein>
    <recommendedName>
        <fullName evidence="4">CUB domain-containing protein</fullName>
    </recommendedName>
</protein>
<comment type="caution">
    <text evidence="3">Lacks conserved residue(s) required for the propagation of feature annotation.</text>
</comment>
<gene>
    <name evidence="5" type="ORF">WUBG_16565</name>
</gene>
<evidence type="ECO:0000313" key="5">
    <source>
        <dbReference type="EMBL" id="EJW72528.1"/>
    </source>
</evidence>
<name>J9DSE2_WUCBA</name>
<dbReference type="Proteomes" id="UP000004810">
    <property type="component" value="Unassembled WGS sequence"/>
</dbReference>
<dbReference type="Pfam" id="PF00431">
    <property type="entry name" value="CUB"/>
    <property type="match status" value="1"/>
</dbReference>
<sequence length="121" mass="14278">MSIERRGFRLEYSFSGFEDECGFTTNRMTGTVISPRNPQDYPNHIYCFWDISVPFGYHVALYFHRFDVQQSDDCSKDYIKISQEHHSRAIAPVGGYYFLFDHEEELKKICGYETPPVFHSE</sequence>
<evidence type="ECO:0000256" key="3">
    <source>
        <dbReference type="PROSITE-ProRule" id="PRU00059"/>
    </source>
</evidence>
<feature type="non-terminal residue" evidence="5">
    <location>
        <position position="121"/>
    </location>
</feature>
<evidence type="ECO:0000256" key="2">
    <source>
        <dbReference type="ARBA" id="ARBA00023157"/>
    </source>
</evidence>
<dbReference type="PROSITE" id="PS01180">
    <property type="entry name" value="CUB"/>
    <property type="match status" value="1"/>
</dbReference>
<comment type="caution">
    <text evidence="5">The sequence shown here is derived from an EMBL/GenBank/DDBJ whole genome shotgun (WGS) entry which is preliminary data.</text>
</comment>
<dbReference type="AlphaFoldDB" id="J9DSE2"/>
<dbReference type="InterPro" id="IPR035914">
    <property type="entry name" value="Sperma_CUB_dom_sf"/>
</dbReference>
<accession>J9DSE2</accession>
<keyword evidence="2" id="KW-1015">Disulfide bond</keyword>
<dbReference type="Gene3D" id="2.60.120.290">
    <property type="entry name" value="Spermadhesin, CUB domain"/>
    <property type="match status" value="1"/>
</dbReference>
<organism evidence="5 6">
    <name type="scientific">Wuchereria bancrofti</name>
    <dbReference type="NCBI Taxonomy" id="6293"/>
    <lineage>
        <taxon>Eukaryota</taxon>
        <taxon>Metazoa</taxon>
        <taxon>Ecdysozoa</taxon>
        <taxon>Nematoda</taxon>
        <taxon>Chromadorea</taxon>
        <taxon>Rhabditida</taxon>
        <taxon>Spirurina</taxon>
        <taxon>Spiruromorpha</taxon>
        <taxon>Filarioidea</taxon>
        <taxon>Onchocercidae</taxon>
        <taxon>Wuchereria</taxon>
    </lineage>
</organism>
<dbReference type="SMART" id="SM00042">
    <property type="entry name" value="CUB"/>
    <property type="match status" value="1"/>
</dbReference>
<proteinExistence type="predicted"/>
<evidence type="ECO:0000256" key="1">
    <source>
        <dbReference type="ARBA" id="ARBA00022737"/>
    </source>
</evidence>
<reference evidence="6" key="1">
    <citation type="submission" date="2012-08" db="EMBL/GenBank/DDBJ databases">
        <title>The Genome Sequence of Wuchereria bancrofti.</title>
        <authorList>
            <person name="Nutman T.B."/>
            <person name="Fink D.L."/>
            <person name="Russ C."/>
            <person name="Young S."/>
            <person name="Zeng Q."/>
            <person name="Koehrsen M."/>
            <person name="Alvarado L."/>
            <person name="Berlin A."/>
            <person name="Chapman S.B."/>
            <person name="Chen Z."/>
            <person name="Freedman E."/>
            <person name="Gellesch M."/>
            <person name="Goldberg J."/>
            <person name="Griggs A."/>
            <person name="Gujja S."/>
            <person name="Heilman E.R."/>
            <person name="Heiman D."/>
            <person name="Hepburn T."/>
            <person name="Howarth C."/>
            <person name="Jen D."/>
            <person name="Larson L."/>
            <person name="Lewis B."/>
            <person name="Mehta T."/>
            <person name="Park D."/>
            <person name="Pearson M."/>
            <person name="Roberts A."/>
            <person name="Saif S."/>
            <person name="Shea T."/>
            <person name="Shenoy N."/>
            <person name="Sisk P."/>
            <person name="Stolte C."/>
            <person name="Sykes S."/>
            <person name="Walk T."/>
            <person name="White J."/>
            <person name="Yandava C."/>
            <person name="Haas B."/>
            <person name="Henn M.R."/>
            <person name="Nusbaum C."/>
            <person name="Birren B."/>
        </authorList>
    </citation>
    <scope>NUCLEOTIDE SEQUENCE [LARGE SCALE GENOMIC DNA]</scope>
    <source>
        <strain evidence="6">NA</strain>
    </source>
</reference>
<dbReference type="PANTHER" id="PTHR24251">
    <property type="entry name" value="OVOCHYMASE-RELATED"/>
    <property type="match status" value="1"/>
</dbReference>
<dbReference type="SUPFAM" id="SSF49854">
    <property type="entry name" value="Spermadhesin, CUB domain"/>
    <property type="match status" value="1"/>
</dbReference>
<dbReference type="InterPro" id="IPR000859">
    <property type="entry name" value="CUB_dom"/>
</dbReference>
<feature type="domain" description="CUB" evidence="4">
    <location>
        <begin position="21"/>
        <end position="121"/>
    </location>
</feature>
<evidence type="ECO:0000259" key="4">
    <source>
        <dbReference type="PROSITE" id="PS01180"/>
    </source>
</evidence>